<name>A0A235HI12_AZOBR</name>
<comment type="caution">
    <text evidence="1">The sequence shown here is derived from an EMBL/GenBank/DDBJ whole genome shotgun (WGS) entry which is preliminary data.</text>
</comment>
<evidence type="ECO:0000313" key="1">
    <source>
        <dbReference type="EMBL" id="OYD85312.1"/>
    </source>
</evidence>
<accession>A0A235HI12</accession>
<evidence type="ECO:0000313" key="2">
    <source>
        <dbReference type="Proteomes" id="UP000215367"/>
    </source>
</evidence>
<gene>
    <name evidence="1" type="ORF">CHT98_04485</name>
</gene>
<sequence>MPSLFQGFGIVLILAGDPVDRITGAKHVLMNDALPSVITSTIGHVDIAVTMDYMIDQSGAKCGDIGSGASMLSAVEMIRFR</sequence>
<dbReference type="Proteomes" id="UP000215367">
    <property type="component" value="Unassembled WGS sequence"/>
</dbReference>
<organism evidence="1 2">
    <name type="scientific">Azospirillum brasilense</name>
    <dbReference type="NCBI Taxonomy" id="192"/>
    <lineage>
        <taxon>Bacteria</taxon>
        <taxon>Pseudomonadati</taxon>
        <taxon>Pseudomonadota</taxon>
        <taxon>Alphaproteobacteria</taxon>
        <taxon>Rhodospirillales</taxon>
        <taxon>Azospirillaceae</taxon>
        <taxon>Azospirillum</taxon>
    </lineage>
</organism>
<protein>
    <submittedName>
        <fullName evidence="1">Uncharacterized protein</fullName>
    </submittedName>
</protein>
<proteinExistence type="predicted"/>
<dbReference type="AlphaFoldDB" id="A0A235HI12"/>
<dbReference type="EMBL" id="NOWT01000003">
    <property type="protein sequence ID" value="OYD85312.1"/>
    <property type="molecule type" value="Genomic_DNA"/>
</dbReference>
<reference evidence="1 2" key="1">
    <citation type="submission" date="2017-07" db="EMBL/GenBank/DDBJ databases">
        <title>Whole genome sequence of Azospirillum brasilense 2A1, a potential biofertilizer strain.</title>
        <authorList>
            <person name="Fontana C.A."/>
            <person name="Toffoli L.M."/>
            <person name="Salazar S.M."/>
            <person name="Puglisi E."/>
            <person name="Pedraza R."/>
            <person name="Bassi D."/>
            <person name="Cocconcelli P.S."/>
        </authorList>
    </citation>
    <scope>NUCLEOTIDE SEQUENCE [LARGE SCALE GENOMIC DNA]</scope>
    <source>
        <strain evidence="1 2">2A1</strain>
    </source>
</reference>